<evidence type="ECO:0000256" key="1">
    <source>
        <dbReference type="SAM" id="SignalP"/>
    </source>
</evidence>
<evidence type="ECO:0000313" key="3">
    <source>
        <dbReference type="Proteomes" id="UP001064971"/>
    </source>
</evidence>
<feature type="chain" id="PRO_5046178484" evidence="1">
    <location>
        <begin position="18"/>
        <end position="186"/>
    </location>
</feature>
<reference evidence="2" key="1">
    <citation type="submission" date="2022-07" db="EMBL/GenBank/DDBJ databases">
        <title>Complete Genome Sequence of the Radioresistant Bacterium Deinococcus aetherius ST0316, Isolated from the Air Dust collected in Lower Stratosphere above Japan.</title>
        <authorList>
            <person name="Satoh K."/>
            <person name="Hagiwara K."/>
            <person name="Katsumata K."/>
            <person name="Kubo A."/>
            <person name="Yokobori S."/>
            <person name="Yamagishi A."/>
            <person name="Oono Y."/>
            <person name="Narumi I."/>
        </authorList>
    </citation>
    <scope>NUCLEOTIDE SEQUENCE</scope>
    <source>
        <strain evidence="2">ST0316</strain>
    </source>
</reference>
<organism evidence="2 3">
    <name type="scientific">Deinococcus aetherius</name>
    <dbReference type="NCBI Taxonomy" id="200252"/>
    <lineage>
        <taxon>Bacteria</taxon>
        <taxon>Thermotogati</taxon>
        <taxon>Deinococcota</taxon>
        <taxon>Deinococci</taxon>
        <taxon>Deinococcales</taxon>
        <taxon>Deinococcaceae</taxon>
        <taxon>Deinococcus</taxon>
    </lineage>
</organism>
<evidence type="ECO:0000313" key="2">
    <source>
        <dbReference type="EMBL" id="BDP41133.1"/>
    </source>
</evidence>
<dbReference type="Proteomes" id="UP001064971">
    <property type="component" value="Chromosome"/>
</dbReference>
<dbReference type="RefSeq" id="WP_264776916.1">
    <property type="nucleotide sequence ID" value="NZ_AP026560.1"/>
</dbReference>
<accession>A0ABM8ABJ2</accession>
<protein>
    <submittedName>
        <fullName evidence="2">Uncharacterized protein</fullName>
    </submittedName>
</protein>
<dbReference type="EMBL" id="AP026560">
    <property type="protein sequence ID" value="BDP41133.1"/>
    <property type="molecule type" value="Genomic_DNA"/>
</dbReference>
<keyword evidence="1" id="KW-0732">Signal</keyword>
<proteinExistence type="predicted"/>
<keyword evidence="3" id="KW-1185">Reference proteome</keyword>
<gene>
    <name evidence="2" type="ORF">DAETH_11020</name>
</gene>
<feature type="signal peptide" evidence="1">
    <location>
        <begin position="1"/>
        <end position="17"/>
    </location>
</feature>
<sequence>MRRALLLACLTLGPAVAATPGRMSEPPRSSFSTVTTMQQARPTLDLLVTVRLLAGLLERGTLAPGAQARAELAAALGELSTRPTLGPLAADRTLDRVRGALTGTQRGTLDAARADLERRADLNLSRARFAAPDGPVNVALLRYGFMLPGGFALARQVAADPELNPYARGGASAATLERLLALLRGP</sequence>
<name>A0ABM8ABJ2_9DEIO</name>